<evidence type="ECO:0000256" key="10">
    <source>
        <dbReference type="SAM" id="Phobius"/>
    </source>
</evidence>
<keyword evidence="6" id="KW-0411">Iron-sulfur</keyword>
<dbReference type="InterPro" id="IPR017941">
    <property type="entry name" value="Rieske_2Fe-2S"/>
</dbReference>
<evidence type="ECO:0000256" key="9">
    <source>
        <dbReference type="RuleBase" id="RU004497"/>
    </source>
</evidence>
<sequence>MSNNQRRDFIGMALGGGAAIGAVASLIAMKKTWDPLPSVVSAGFTTVDISSLKDGELMTVEWRKKPVYIIKMAKDDTDAQKYLGKRNFKIGDTIYTIGVQVCTHLGCIPGYDAEKREFVCACHGGKFNSSGINQPGTPPPIPMKIPPFKIIDGGKKLLLGEAGEEYNQLSDKE</sequence>
<dbReference type="InterPro" id="IPR006311">
    <property type="entry name" value="TAT_signal"/>
</dbReference>
<dbReference type="RefSeq" id="WP_104724748.1">
    <property type="nucleotide sequence ID" value="NZ_FZNE01000004.1"/>
</dbReference>
<dbReference type="AlphaFoldDB" id="A0A3D8IUZ9"/>
<organism evidence="12 13">
    <name type="scientific">Helicobacter cholecystus</name>
    <dbReference type="NCBI Taxonomy" id="45498"/>
    <lineage>
        <taxon>Bacteria</taxon>
        <taxon>Pseudomonadati</taxon>
        <taxon>Campylobacterota</taxon>
        <taxon>Epsilonproteobacteria</taxon>
        <taxon>Campylobacterales</taxon>
        <taxon>Helicobacteraceae</taxon>
        <taxon>Helicobacter</taxon>
    </lineage>
</organism>
<dbReference type="Gene3D" id="2.102.10.10">
    <property type="entry name" value="Rieske [2Fe-2S] iron-sulphur domain"/>
    <property type="match status" value="1"/>
</dbReference>
<dbReference type="PROSITE" id="PS51296">
    <property type="entry name" value="RIESKE"/>
    <property type="match status" value="1"/>
</dbReference>
<keyword evidence="3" id="KW-0479">Metal-binding</keyword>
<keyword evidence="2" id="KW-0001">2Fe-2S</keyword>
<dbReference type="InterPro" id="IPR014349">
    <property type="entry name" value="Rieske_Fe-S_prot"/>
</dbReference>
<dbReference type="EMBL" id="NXLU01000004">
    <property type="protein sequence ID" value="RDU69109.1"/>
    <property type="molecule type" value="Genomic_DNA"/>
</dbReference>
<dbReference type="GO" id="GO:0046872">
    <property type="term" value="F:metal ion binding"/>
    <property type="evidence" value="ECO:0007669"/>
    <property type="project" value="UniProtKB-KW"/>
</dbReference>
<accession>A0A3D8IUZ9</accession>
<evidence type="ECO:0000256" key="4">
    <source>
        <dbReference type="ARBA" id="ARBA00022989"/>
    </source>
</evidence>
<evidence type="ECO:0000256" key="8">
    <source>
        <dbReference type="ARBA" id="ARBA00023157"/>
    </source>
</evidence>
<dbReference type="InterPro" id="IPR036922">
    <property type="entry name" value="Rieske_2Fe-2S_sf"/>
</dbReference>
<keyword evidence="7 10" id="KW-0472">Membrane</keyword>
<comment type="subunit">
    <text evidence="9">The main subunits of complex b-c1 are: cytochrome b, cytochrome c1 and the Rieske protein.</text>
</comment>
<evidence type="ECO:0000256" key="6">
    <source>
        <dbReference type="ARBA" id="ARBA00023014"/>
    </source>
</evidence>
<feature type="transmembrane region" description="Helical" evidence="10">
    <location>
        <begin position="9"/>
        <end position="29"/>
    </location>
</feature>
<evidence type="ECO:0000256" key="2">
    <source>
        <dbReference type="ARBA" id="ARBA00022714"/>
    </source>
</evidence>
<dbReference type="PROSITE" id="PS51318">
    <property type="entry name" value="TAT"/>
    <property type="match status" value="1"/>
</dbReference>
<dbReference type="InterPro" id="IPR006317">
    <property type="entry name" value="Ubiquinol_cyt_c_Rdtase_Fe-S-su"/>
</dbReference>
<dbReference type="GO" id="GO:0051537">
    <property type="term" value="F:2 iron, 2 sulfur cluster binding"/>
    <property type="evidence" value="ECO:0007669"/>
    <property type="project" value="UniProtKB-KW"/>
</dbReference>
<dbReference type="SUPFAM" id="SSF50022">
    <property type="entry name" value="ISP domain"/>
    <property type="match status" value="1"/>
</dbReference>
<keyword evidence="4 10" id="KW-1133">Transmembrane helix</keyword>
<evidence type="ECO:0000313" key="12">
    <source>
        <dbReference type="EMBL" id="RDU69109.1"/>
    </source>
</evidence>
<reference evidence="12 13" key="1">
    <citation type="submission" date="2018-04" db="EMBL/GenBank/DDBJ databases">
        <title>Novel Campyloabacter and Helicobacter Species and Strains.</title>
        <authorList>
            <person name="Mannion A.J."/>
            <person name="Shen Z."/>
            <person name="Fox J.G."/>
        </authorList>
    </citation>
    <scope>NUCLEOTIDE SEQUENCE [LARGE SCALE GENOMIC DNA]</scope>
    <source>
        <strain evidence="12 13">ATCC 700242</strain>
    </source>
</reference>
<evidence type="ECO:0000256" key="3">
    <source>
        <dbReference type="ARBA" id="ARBA00022723"/>
    </source>
</evidence>
<feature type="domain" description="Rieske" evidence="11">
    <location>
        <begin position="101"/>
        <end position="157"/>
    </location>
</feature>
<evidence type="ECO:0000313" key="13">
    <source>
        <dbReference type="Proteomes" id="UP000257067"/>
    </source>
</evidence>
<dbReference type="Proteomes" id="UP000257067">
    <property type="component" value="Unassembled WGS sequence"/>
</dbReference>
<comment type="caution">
    <text evidence="12">The sequence shown here is derived from an EMBL/GenBank/DDBJ whole genome shotgun (WGS) entry which is preliminary data.</text>
</comment>
<proteinExistence type="predicted"/>
<keyword evidence="8" id="KW-1015">Disulfide bond</keyword>
<protein>
    <submittedName>
        <fullName evidence="12">Ubiquinol-cytochrome c reductase iron-sulfur subunit</fullName>
    </submittedName>
</protein>
<evidence type="ECO:0000256" key="5">
    <source>
        <dbReference type="ARBA" id="ARBA00023004"/>
    </source>
</evidence>
<evidence type="ECO:0000259" key="11">
    <source>
        <dbReference type="PROSITE" id="PS51296"/>
    </source>
</evidence>
<evidence type="ECO:0000256" key="1">
    <source>
        <dbReference type="ARBA" id="ARBA00022692"/>
    </source>
</evidence>
<dbReference type="OrthoDB" id="9767869at2"/>
<keyword evidence="13" id="KW-1185">Reference proteome</keyword>
<dbReference type="PANTHER" id="PTHR10134">
    <property type="entry name" value="CYTOCHROME B-C1 COMPLEX SUBUNIT RIESKE, MITOCHONDRIAL"/>
    <property type="match status" value="1"/>
</dbReference>
<dbReference type="NCBIfam" id="TIGR01416">
    <property type="entry name" value="Rieske_proteo"/>
    <property type="match status" value="1"/>
</dbReference>
<keyword evidence="1 10" id="KW-0812">Transmembrane</keyword>
<dbReference type="Pfam" id="PF00355">
    <property type="entry name" value="Rieske"/>
    <property type="match status" value="1"/>
</dbReference>
<name>A0A3D8IUZ9_9HELI</name>
<gene>
    <name evidence="12" type="primary">petA</name>
    <name evidence="12" type="ORF">CQA62_04565</name>
</gene>
<evidence type="ECO:0000256" key="7">
    <source>
        <dbReference type="ARBA" id="ARBA00023136"/>
    </source>
</evidence>
<keyword evidence="5" id="KW-0408">Iron</keyword>
<dbReference type="GO" id="GO:0008121">
    <property type="term" value="F:quinol-cytochrome-c reductase activity"/>
    <property type="evidence" value="ECO:0007669"/>
    <property type="project" value="InterPro"/>
</dbReference>